<gene>
    <name evidence="7" type="ORF">OSB04_004185</name>
</gene>
<dbReference type="PANTHER" id="PTHR44137">
    <property type="entry name" value="BNAC03G44070D PROTEIN"/>
    <property type="match status" value="1"/>
</dbReference>
<evidence type="ECO:0000256" key="3">
    <source>
        <dbReference type="ARBA" id="ARBA00022692"/>
    </source>
</evidence>
<reference evidence="7" key="1">
    <citation type="submission" date="2023-03" db="EMBL/GenBank/DDBJ databases">
        <title>Chromosome-scale reference genome and RAD-based genetic map of yellow starthistle (Centaurea solstitialis) reveal putative structural variation and QTLs associated with invader traits.</title>
        <authorList>
            <person name="Reatini B."/>
            <person name="Cang F.A."/>
            <person name="Jiang Q."/>
            <person name="Mckibben M.T.W."/>
            <person name="Barker M.S."/>
            <person name="Rieseberg L.H."/>
            <person name="Dlugosch K.M."/>
        </authorList>
    </citation>
    <scope>NUCLEOTIDE SEQUENCE</scope>
    <source>
        <strain evidence="7">CAN-66</strain>
        <tissue evidence="7">Leaf</tissue>
    </source>
</reference>
<comment type="caution">
    <text evidence="7">The sequence shown here is derived from an EMBL/GenBank/DDBJ whole genome shotgun (WGS) entry which is preliminary data.</text>
</comment>
<dbReference type="Proteomes" id="UP001172457">
    <property type="component" value="Chromosome 1"/>
</dbReference>
<sequence>MEFDEAEALRTKEAAERRFLEGDYIGASFFAQKAIRLCPWLNYMSIFITIIDIYSSKEEVKNGQASWHRVLKLEEDSANIAKKCQNFCNLVEIVQSGLDIVIGAEGAFQILSEAFCNVTDTFWTRCSHCRFQFQYASFRVYTELVCRNCKECFVAVPLPSGYHPTDQRTMSQLRRTEDRSVVIALKATKSSKQSKRMKKDDGYAYREPGLSGLKPAGLWYAAADVGGLGGGRVGQPAALTTSKRLADRKVERFEKNIKKRGSVPETTTKKKDSYPVGPIVLGFFIFVVIGS</sequence>
<dbReference type="AlphaFoldDB" id="A0AA38WVI3"/>
<evidence type="ECO:0000313" key="8">
    <source>
        <dbReference type="Proteomes" id="UP001172457"/>
    </source>
</evidence>
<evidence type="ECO:0000313" key="7">
    <source>
        <dbReference type="EMBL" id="KAJ9568219.1"/>
    </source>
</evidence>
<dbReference type="InterPro" id="IPR010580">
    <property type="entry name" value="ER_stress-assoc"/>
</dbReference>
<name>A0AA38WVI3_9ASTR</name>
<accession>A0AA38WVI3</accession>
<keyword evidence="6" id="KW-0472">Membrane</keyword>
<evidence type="ECO:0000256" key="6">
    <source>
        <dbReference type="ARBA" id="ARBA00023136"/>
    </source>
</evidence>
<protein>
    <submittedName>
        <fullName evidence="7">Uncharacterized protein</fullName>
    </submittedName>
</protein>
<comment type="similarity">
    <text evidence="2">Belongs to the RAMP4 family.</text>
</comment>
<dbReference type="EMBL" id="JARYMX010000001">
    <property type="protein sequence ID" value="KAJ9568219.1"/>
    <property type="molecule type" value="Genomic_DNA"/>
</dbReference>
<evidence type="ECO:0000256" key="5">
    <source>
        <dbReference type="ARBA" id="ARBA00022989"/>
    </source>
</evidence>
<dbReference type="Pfam" id="PF06624">
    <property type="entry name" value="RAMP4"/>
    <property type="match status" value="1"/>
</dbReference>
<evidence type="ECO:0000256" key="1">
    <source>
        <dbReference type="ARBA" id="ARBA00004389"/>
    </source>
</evidence>
<evidence type="ECO:0000256" key="4">
    <source>
        <dbReference type="ARBA" id="ARBA00022824"/>
    </source>
</evidence>
<evidence type="ECO:0000256" key="2">
    <source>
        <dbReference type="ARBA" id="ARBA00005500"/>
    </source>
</evidence>
<keyword evidence="4" id="KW-0256">Endoplasmic reticulum</keyword>
<keyword evidence="3" id="KW-0812">Transmembrane</keyword>
<organism evidence="7 8">
    <name type="scientific">Centaurea solstitialis</name>
    <name type="common">yellow star-thistle</name>
    <dbReference type="NCBI Taxonomy" id="347529"/>
    <lineage>
        <taxon>Eukaryota</taxon>
        <taxon>Viridiplantae</taxon>
        <taxon>Streptophyta</taxon>
        <taxon>Embryophyta</taxon>
        <taxon>Tracheophyta</taxon>
        <taxon>Spermatophyta</taxon>
        <taxon>Magnoliopsida</taxon>
        <taxon>eudicotyledons</taxon>
        <taxon>Gunneridae</taxon>
        <taxon>Pentapetalae</taxon>
        <taxon>asterids</taxon>
        <taxon>campanulids</taxon>
        <taxon>Asterales</taxon>
        <taxon>Asteraceae</taxon>
        <taxon>Carduoideae</taxon>
        <taxon>Cardueae</taxon>
        <taxon>Centaureinae</taxon>
        <taxon>Centaurea</taxon>
    </lineage>
</organism>
<proteinExistence type="inferred from homology"/>
<dbReference type="PANTHER" id="PTHR44137:SF32">
    <property type="entry name" value="DNAJ HEAT SHOCK AMINO-TERMINAL DOMAIN PROTEIN"/>
    <property type="match status" value="1"/>
</dbReference>
<comment type="subcellular location">
    <subcellularLocation>
        <location evidence="1">Endoplasmic reticulum membrane</location>
        <topology evidence="1">Single-pass membrane protein</topology>
    </subcellularLocation>
</comment>
<keyword evidence="8" id="KW-1185">Reference proteome</keyword>
<keyword evidence="5" id="KW-1133">Transmembrane helix</keyword>
<dbReference type="GO" id="GO:0005789">
    <property type="term" value="C:endoplasmic reticulum membrane"/>
    <property type="evidence" value="ECO:0007669"/>
    <property type="project" value="UniProtKB-SubCell"/>
</dbReference>